<dbReference type="InterPro" id="IPR027417">
    <property type="entry name" value="P-loop_NTPase"/>
</dbReference>
<evidence type="ECO:0000313" key="8">
    <source>
        <dbReference type="Proteomes" id="UP000469125"/>
    </source>
</evidence>
<dbReference type="InterPro" id="IPR041569">
    <property type="entry name" value="AAA_lid_3"/>
</dbReference>
<comment type="caution">
    <text evidence="7">The sequence shown here is derived from an EMBL/GenBank/DDBJ whole genome shotgun (WGS) entry which is preliminary data.</text>
</comment>
<evidence type="ECO:0000313" key="7">
    <source>
        <dbReference type="EMBL" id="MUK89206.1"/>
    </source>
</evidence>
<evidence type="ECO:0000256" key="3">
    <source>
        <dbReference type="ARBA" id="ARBA00023054"/>
    </source>
</evidence>
<proteinExistence type="inferred from homology"/>
<dbReference type="PANTHER" id="PTHR23077:SF171">
    <property type="entry name" value="NUCLEAR VALOSIN-CONTAINING PROTEIN-LIKE"/>
    <property type="match status" value="1"/>
</dbReference>
<evidence type="ECO:0000256" key="2">
    <source>
        <dbReference type="ARBA" id="ARBA00022840"/>
    </source>
</evidence>
<dbReference type="InterPro" id="IPR011990">
    <property type="entry name" value="TPR-like_helical_dom_sf"/>
</dbReference>
<dbReference type="AlphaFoldDB" id="A0A6N8FKG5"/>
<accession>A0A6N8FKG5</accession>
<dbReference type="InterPro" id="IPR019734">
    <property type="entry name" value="TPR_rpt"/>
</dbReference>
<keyword evidence="1 5" id="KW-0547">Nucleotide-binding</keyword>
<dbReference type="SUPFAM" id="SSF48452">
    <property type="entry name" value="TPR-like"/>
    <property type="match status" value="1"/>
</dbReference>
<comment type="similarity">
    <text evidence="5">Belongs to the AAA ATPase family.</text>
</comment>
<dbReference type="Pfam" id="PF00004">
    <property type="entry name" value="AAA"/>
    <property type="match status" value="1"/>
</dbReference>
<feature type="repeat" description="TPR" evidence="4">
    <location>
        <begin position="18"/>
        <end position="51"/>
    </location>
</feature>
<dbReference type="InterPro" id="IPR003960">
    <property type="entry name" value="ATPase_AAA_CS"/>
</dbReference>
<gene>
    <name evidence="7" type="ORF">GMD78_12570</name>
</gene>
<dbReference type="PROSITE" id="PS00674">
    <property type="entry name" value="AAA"/>
    <property type="match status" value="1"/>
</dbReference>
<dbReference type="InterPro" id="IPR003593">
    <property type="entry name" value="AAA+_ATPase"/>
</dbReference>
<keyword evidence="4" id="KW-0802">TPR repeat</keyword>
<evidence type="ECO:0000256" key="4">
    <source>
        <dbReference type="PROSITE-ProRule" id="PRU00339"/>
    </source>
</evidence>
<dbReference type="PROSITE" id="PS50005">
    <property type="entry name" value="TPR"/>
    <property type="match status" value="1"/>
</dbReference>
<organism evidence="7 8">
    <name type="scientific">Ornithinibacillus caprae</name>
    <dbReference type="NCBI Taxonomy" id="2678566"/>
    <lineage>
        <taxon>Bacteria</taxon>
        <taxon>Bacillati</taxon>
        <taxon>Bacillota</taxon>
        <taxon>Bacilli</taxon>
        <taxon>Bacillales</taxon>
        <taxon>Bacillaceae</taxon>
        <taxon>Ornithinibacillus</taxon>
    </lineage>
</organism>
<dbReference type="GO" id="GO:0005524">
    <property type="term" value="F:ATP binding"/>
    <property type="evidence" value="ECO:0007669"/>
    <property type="project" value="UniProtKB-KW"/>
</dbReference>
<evidence type="ECO:0000259" key="6">
    <source>
        <dbReference type="SMART" id="SM00382"/>
    </source>
</evidence>
<dbReference type="InterPro" id="IPR003959">
    <property type="entry name" value="ATPase_AAA_core"/>
</dbReference>
<dbReference type="SMART" id="SM00382">
    <property type="entry name" value="AAA"/>
    <property type="match status" value="1"/>
</dbReference>
<dbReference type="RefSeq" id="WP_155669180.1">
    <property type="nucleotide sequence ID" value="NZ_WOCA01000009.1"/>
</dbReference>
<feature type="domain" description="AAA+ ATPase" evidence="6">
    <location>
        <begin position="163"/>
        <end position="300"/>
    </location>
</feature>
<dbReference type="FunFam" id="3.40.50.300:FF:001025">
    <property type="entry name" value="ATPase family, AAA domain-containing 2B"/>
    <property type="match status" value="1"/>
</dbReference>
<reference evidence="7 8" key="1">
    <citation type="submission" date="2019-11" db="EMBL/GenBank/DDBJ databases">
        <authorList>
            <person name="Li X."/>
        </authorList>
    </citation>
    <scope>NUCLEOTIDE SEQUENCE [LARGE SCALE GENOMIC DNA]</scope>
    <source>
        <strain evidence="7 8">L9</strain>
    </source>
</reference>
<evidence type="ECO:0000256" key="5">
    <source>
        <dbReference type="RuleBase" id="RU003651"/>
    </source>
</evidence>
<keyword evidence="8" id="KW-1185">Reference proteome</keyword>
<dbReference type="Pfam" id="PF17862">
    <property type="entry name" value="AAA_lid_3"/>
    <property type="match status" value="1"/>
</dbReference>
<dbReference type="Gene3D" id="3.40.50.300">
    <property type="entry name" value="P-loop containing nucleotide triphosphate hydrolases"/>
    <property type="match status" value="1"/>
</dbReference>
<name>A0A6N8FKG5_9BACI</name>
<sequence length="410" mass="46442">MDRIELLQSMVEKDKSNIQAWYMLGEELLQQENLREALYAFSMALAENDYTMEQNVIAYLSKVFSSLEGQSRNTDEENAYNLASVRHVEDDDQPNPDEVEKTVELTVIHGKKTDNISSLKQYQPKTVTFQDVGGLDSLKKTINMKIIKPFMDPGLFTKFRKKTGGGILLFGPPGCGKTFIAKATAGEIGANFFPVHISDILDPFFGQSERNLHDVFKTARANRPSVLFFDEVDTLGYSRSKANSDIMRPLIDSMLTEMESIDTGTDNLLIIGATNMPWDVDSAFKRPGRFDKLVFVPPPDMEARQTIFQLKLKEKPLSSDISLEILATKTEYYSGADIENVIELATENVLTEIMETNQERLIGMEDLLYAIEETIPSTLEWLQTIKNYIKYSNQTGLYKEVAKYINKVLL</sequence>
<dbReference type="Proteomes" id="UP000469125">
    <property type="component" value="Unassembled WGS sequence"/>
</dbReference>
<dbReference type="PANTHER" id="PTHR23077">
    <property type="entry name" value="AAA-FAMILY ATPASE"/>
    <property type="match status" value="1"/>
</dbReference>
<dbReference type="SUPFAM" id="SSF52540">
    <property type="entry name" value="P-loop containing nucleoside triphosphate hydrolases"/>
    <property type="match status" value="1"/>
</dbReference>
<protein>
    <submittedName>
        <fullName evidence="7">AAA family ATPase</fullName>
    </submittedName>
</protein>
<dbReference type="Gene3D" id="1.10.8.60">
    <property type="match status" value="1"/>
</dbReference>
<dbReference type="GO" id="GO:0016887">
    <property type="term" value="F:ATP hydrolysis activity"/>
    <property type="evidence" value="ECO:0007669"/>
    <property type="project" value="InterPro"/>
</dbReference>
<dbReference type="InterPro" id="IPR050168">
    <property type="entry name" value="AAA_ATPase_domain"/>
</dbReference>
<evidence type="ECO:0000256" key="1">
    <source>
        <dbReference type="ARBA" id="ARBA00022741"/>
    </source>
</evidence>
<keyword evidence="3" id="KW-0175">Coiled coil</keyword>
<dbReference type="EMBL" id="WOCA01000009">
    <property type="protein sequence ID" value="MUK89206.1"/>
    <property type="molecule type" value="Genomic_DNA"/>
</dbReference>
<keyword evidence="2 5" id="KW-0067">ATP-binding</keyword>
<dbReference type="Gene3D" id="1.25.40.10">
    <property type="entry name" value="Tetratricopeptide repeat domain"/>
    <property type="match status" value="1"/>
</dbReference>